<dbReference type="EMBL" id="CM002927">
    <property type="protein sequence ID" value="KGN48880.1"/>
    <property type="molecule type" value="Genomic_DNA"/>
</dbReference>
<evidence type="ECO:0000313" key="3">
    <source>
        <dbReference type="Proteomes" id="UP000029981"/>
    </source>
</evidence>
<dbReference type="AlphaFoldDB" id="A0A0A0KGL1"/>
<keyword evidence="1" id="KW-0812">Transmembrane</keyword>
<evidence type="ECO:0000256" key="1">
    <source>
        <dbReference type="SAM" id="Phobius"/>
    </source>
</evidence>
<protein>
    <submittedName>
        <fullName evidence="2">Uncharacterized protein</fullName>
    </submittedName>
</protein>
<keyword evidence="1" id="KW-1133">Transmembrane helix</keyword>
<sequence>MTVSLKELKPSIEFECIRSISFLFCLNVAPSVLFFLPKQVLVNARHSSRFTSGTSFLGRINTTDESTLGQGTKSLLLTSMTCSTSATSFTLTAKRLYSESPGSANNRRANSF</sequence>
<evidence type="ECO:0000313" key="2">
    <source>
        <dbReference type="EMBL" id="KGN48880.1"/>
    </source>
</evidence>
<feature type="transmembrane region" description="Helical" evidence="1">
    <location>
        <begin position="20"/>
        <end position="36"/>
    </location>
</feature>
<keyword evidence="3" id="KW-1185">Reference proteome</keyword>
<keyword evidence="1" id="KW-0472">Membrane</keyword>
<dbReference type="Proteomes" id="UP000029981">
    <property type="component" value="Chromosome 6"/>
</dbReference>
<proteinExistence type="predicted"/>
<reference evidence="2 3" key="2">
    <citation type="journal article" date="2009" name="PLoS ONE">
        <title>An integrated genetic and cytogenetic map of the cucumber genome.</title>
        <authorList>
            <person name="Ren Y."/>
            <person name="Zhang Z."/>
            <person name="Liu J."/>
            <person name="Staub J.E."/>
            <person name="Han Y."/>
            <person name="Cheng Z."/>
            <person name="Li X."/>
            <person name="Lu J."/>
            <person name="Miao H."/>
            <person name="Kang H."/>
            <person name="Xie B."/>
            <person name="Gu X."/>
            <person name="Wang X."/>
            <person name="Du Y."/>
            <person name="Jin W."/>
            <person name="Huang S."/>
        </authorList>
    </citation>
    <scope>NUCLEOTIDE SEQUENCE [LARGE SCALE GENOMIC DNA]</scope>
    <source>
        <strain evidence="3">cv. 9930</strain>
    </source>
</reference>
<reference evidence="2 3" key="3">
    <citation type="journal article" date="2010" name="BMC Genomics">
        <title>Transcriptome sequencing and comparative analysis of cucumber flowers with different sex types.</title>
        <authorList>
            <person name="Guo S."/>
            <person name="Zheng Y."/>
            <person name="Joung J.G."/>
            <person name="Liu S."/>
            <person name="Zhang Z."/>
            <person name="Crasta O.R."/>
            <person name="Sobral B.W."/>
            <person name="Xu Y."/>
            <person name="Huang S."/>
            <person name="Fei Z."/>
        </authorList>
    </citation>
    <scope>NUCLEOTIDE SEQUENCE [LARGE SCALE GENOMIC DNA]</scope>
    <source>
        <strain evidence="3">cv. 9930</strain>
    </source>
</reference>
<reference evidence="2 3" key="1">
    <citation type="journal article" date="2009" name="Nat. Genet.">
        <title>The genome of the cucumber, Cucumis sativus L.</title>
        <authorList>
            <person name="Huang S."/>
            <person name="Li R."/>
            <person name="Zhang Z."/>
            <person name="Li L."/>
            <person name="Gu X."/>
            <person name="Fan W."/>
            <person name="Lucas W.J."/>
            <person name="Wang X."/>
            <person name="Xie B."/>
            <person name="Ni P."/>
            <person name="Ren Y."/>
            <person name="Zhu H."/>
            <person name="Li J."/>
            <person name="Lin K."/>
            <person name="Jin W."/>
            <person name="Fei Z."/>
            <person name="Li G."/>
            <person name="Staub J."/>
            <person name="Kilian A."/>
            <person name="van der Vossen E.A."/>
            <person name="Wu Y."/>
            <person name="Guo J."/>
            <person name="He J."/>
            <person name="Jia Z."/>
            <person name="Ren Y."/>
            <person name="Tian G."/>
            <person name="Lu Y."/>
            <person name="Ruan J."/>
            <person name="Qian W."/>
            <person name="Wang M."/>
            <person name="Huang Q."/>
            <person name="Li B."/>
            <person name="Xuan Z."/>
            <person name="Cao J."/>
            <person name="Asan"/>
            <person name="Wu Z."/>
            <person name="Zhang J."/>
            <person name="Cai Q."/>
            <person name="Bai Y."/>
            <person name="Zhao B."/>
            <person name="Han Y."/>
            <person name="Li Y."/>
            <person name="Li X."/>
            <person name="Wang S."/>
            <person name="Shi Q."/>
            <person name="Liu S."/>
            <person name="Cho W.K."/>
            <person name="Kim J.Y."/>
            <person name="Xu Y."/>
            <person name="Heller-Uszynska K."/>
            <person name="Miao H."/>
            <person name="Cheng Z."/>
            <person name="Zhang S."/>
            <person name="Wu J."/>
            <person name="Yang Y."/>
            <person name="Kang H."/>
            <person name="Li M."/>
            <person name="Liang H."/>
            <person name="Ren X."/>
            <person name="Shi Z."/>
            <person name="Wen M."/>
            <person name="Jian M."/>
            <person name="Yang H."/>
            <person name="Zhang G."/>
            <person name="Yang Z."/>
            <person name="Chen R."/>
            <person name="Liu S."/>
            <person name="Li J."/>
            <person name="Ma L."/>
            <person name="Liu H."/>
            <person name="Zhou Y."/>
            <person name="Zhao J."/>
            <person name="Fang X."/>
            <person name="Li G."/>
            <person name="Fang L."/>
            <person name="Li Y."/>
            <person name="Liu D."/>
            <person name="Zheng H."/>
            <person name="Zhang Y."/>
            <person name="Qin N."/>
            <person name="Li Z."/>
            <person name="Yang G."/>
            <person name="Yang S."/>
            <person name="Bolund L."/>
            <person name="Kristiansen K."/>
            <person name="Zheng H."/>
            <person name="Li S."/>
            <person name="Zhang X."/>
            <person name="Yang H."/>
            <person name="Wang J."/>
            <person name="Sun R."/>
            <person name="Zhang B."/>
            <person name="Jiang S."/>
            <person name="Wang J."/>
            <person name="Du Y."/>
            <person name="Li S."/>
        </authorList>
    </citation>
    <scope>NUCLEOTIDE SEQUENCE [LARGE SCALE GENOMIC DNA]</scope>
    <source>
        <strain evidence="3">cv. 9930</strain>
    </source>
</reference>
<organism evidence="2 3">
    <name type="scientific">Cucumis sativus</name>
    <name type="common">Cucumber</name>
    <dbReference type="NCBI Taxonomy" id="3659"/>
    <lineage>
        <taxon>Eukaryota</taxon>
        <taxon>Viridiplantae</taxon>
        <taxon>Streptophyta</taxon>
        <taxon>Embryophyta</taxon>
        <taxon>Tracheophyta</taxon>
        <taxon>Spermatophyta</taxon>
        <taxon>Magnoliopsida</taxon>
        <taxon>eudicotyledons</taxon>
        <taxon>Gunneridae</taxon>
        <taxon>Pentapetalae</taxon>
        <taxon>rosids</taxon>
        <taxon>fabids</taxon>
        <taxon>Cucurbitales</taxon>
        <taxon>Cucurbitaceae</taxon>
        <taxon>Benincaseae</taxon>
        <taxon>Cucumis</taxon>
    </lineage>
</organism>
<dbReference type="Gramene" id="KGN48880">
    <property type="protein sequence ID" value="KGN48880"/>
    <property type="gene ID" value="Csa_6G504605"/>
</dbReference>
<name>A0A0A0KGL1_CUCSA</name>
<accession>A0A0A0KGL1</accession>
<reference evidence="2 3" key="4">
    <citation type="journal article" date="2011" name="BMC Genomics">
        <title>RNA-Seq improves annotation of protein-coding genes in the cucumber genome.</title>
        <authorList>
            <person name="Li Z."/>
            <person name="Zhang Z."/>
            <person name="Yan P."/>
            <person name="Huang S."/>
            <person name="Fei Z."/>
            <person name="Lin K."/>
        </authorList>
    </citation>
    <scope>NUCLEOTIDE SEQUENCE [LARGE SCALE GENOMIC DNA]</scope>
    <source>
        <strain evidence="3">cv. 9930</strain>
    </source>
</reference>
<gene>
    <name evidence="2" type="ORF">Csa_6G504605</name>
</gene>